<dbReference type="Proteomes" id="UP001454036">
    <property type="component" value="Unassembled WGS sequence"/>
</dbReference>
<proteinExistence type="predicted"/>
<evidence type="ECO:0000313" key="2">
    <source>
        <dbReference type="Proteomes" id="UP001454036"/>
    </source>
</evidence>
<gene>
    <name evidence="1" type="ORF">LIER_20597</name>
</gene>
<sequence>MPPRREIRRVGAKRGRPPAQVVGAEEANLPPVSVSINQPDVGMNPVELNPAAQLNQPQATVGAPPLMERNAEL</sequence>
<accession>A0AAV3QN42</accession>
<reference evidence="1 2" key="1">
    <citation type="submission" date="2024-01" db="EMBL/GenBank/DDBJ databases">
        <title>The complete chloroplast genome sequence of Lithospermum erythrorhizon: insights into the phylogenetic relationship among Boraginaceae species and the maternal lineages of purple gromwells.</title>
        <authorList>
            <person name="Okada T."/>
            <person name="Watanabe K."/>
        </authorList>
    </citation>
    <scope>NUCLEOTIDE SEQUENCE [LARGE SCALE GENOMIC DNA]</scope>
</reference>
<evidence type="ECO:0000313" key="1">
    <source>
        <dbReference type="EMBL" id="GAA0165113.1"/>
    </source>
</evidence>
<organism evidence="1 2">
    <name type="scientific">Lithospermum erythrorhizon</name>
    <name type="common">Purple gromwell</name>
    <name type="synonym">Lithospermum officinale var. erythrorhizon</name>
    <dbReference type="NCBI Taxonomy" id="34254"/>
    <lineage>
        <taxon>Eukaryota</taxon>
        <taxon>Viridiplantae</taxon>
        <taxon>Streptophyta</taxon>
        <taxon>Embryophyta</taxon>
        <taxon>Tracheophyta</taxon>
        <taxon>Spermatophyta</taxon>
        <taxon>Magnoliopsida</taxon>
        <taxon>eudicotyledons</taxon>
        <taxon>Gunneridae</taxon>
        <taxon>Pentapetalae</taxon>
        <taxon>asterids</taxon>
        <taxon>lamiids</taxon>
        <taxon>Boraginales</taxon>
        <taxon>Boraginaceae</taxon>
        <taxon>Boraginoideae</taxon>
        <taxon>Lithospermeae</taxon>
        <taxon>Lithospermum</taxon>
    </lineage>
</organism>
<name>A0AAV3QN42_LITER</name>
<dbReference type="AlphaFoldDB" id="A0AAV3QN42"/>
<keyword evidence="2" id="KW-1185">Reference proteome</keyword>
<comment type="caution">
    <text evidence="1">The sequence shown here is derived from an EMBL/GenBank/DDBJ whole genome shotgun (WGS) entry which is preliminary data.</text>
</comment>
<protein>
    <submittedName>
        <fullName evidence="1">Uncharacterized protein</fullName>
    </submittedName>
</protein>
<dbReference type="EMBL" id="BAABME010005257">
    <property type="protein sequence ID" value="GAA0165113.1"/>
    <property type="molecule type" value="Genomic_DNA"/>
</dbReference>